<keyword evidence="5" id="KW-0297">G-protein coupled receptor</keyword>
<keyword evidence="11" id="KW-1185">Reference proteome</keyword>
<name>A0AAW1LYE3_POPJA</name>
<protein>
    <submittedName>
        <fullName evidence="10">Methuselah N-terminus</fullName>
    </submittedName>
</protein>
<evidence type="ECO:0000313" key="10">
    <source>
        <dbReference type="EMBL" id="KAK9738692.1"/>
    </source>
</evidence>
<dbReference type="AlphaFoldDB" id="A0AAW1LYE3"/>
<keyword evidence="4" id="KW-1133">Transmembrane helix</keyword>
<keyword evidence="7" id="KW-0807">Transducer</keyword>
<dbReference type="EMBL" id="JASPKY010000084">
    <property type="protein sequence ID" value="KAK9738692.1"/>
    <property type="molecule type" value="Genomic_DNA"/>
</dbReference>
<dbReference type="Pfam" id="PF06652">
    <property type="entry name" value="Methuselah_N"/>
    <property type="match status" value="1"/>
</dbReference>
<evidence type="ECO:0000256" key="4">
    <source>
        <dbReference type="ARBA" id="ARBA00022989"/>
    </source>
</evidence>
<keyword evidence="3" id="KW-0812">Transmembrane</keyword>
<evidence type="ECO:0000256" key="6">
    <source>
        <dbReference type="ARBA" id="ARBA00023170"/>
    </source>
</evidence>
<evidence type="ECO:0000256" key="8">
    <source>
        <dbReference type="SAM" id="SignalP"/>
    </source>
</evidence>
<keyword evidence="4" id="KW-0472">Membrane</keyword>
<evidence type="ECO:0000256" key="5">
    <source>
        <dbReference type="ARBA" id="ARBA00023040"/>
    </source>
</evidence>
<dbReference type="Proteomes" id="UP001458880">
    <property type="component" value="Unassembled WGS sequence"/>
</dbReference>
<organism evidence="10 11">
    <name type="scientific">Popillia japonica</name>
    <name type="common">Japanese beetle</name>
    <dbReference type="NCBI Taxonomy" id="7064"/>
    <lineage>
        <taxon>Eukaryota</taxon>
        <taxon>Metazoa</taxon>
        <taxon>Ecdysozoa</taxon>
        <taxon>Arthropoda</taxon>
        <taxon>Hexapoda</taxon>
        <taxon>Insecta</taxon>
        <taxon>Pterygota</taxon>
        <taxon>Neoptera</taxon>
        <taxon>Endopterygota</taxon>
        <taxon>Coleoptera</taxon>
        <taxon>Polyphaga</taxon>
        <taxon>Scarabaeiformia</taxon>
        <taxon>Scarabaeidae</taxon>
        <taxon>Rutelinae</taxon>
        <taxon>Popillia</taxon>
    </lineage>
</organism>
<keyword evidence="6" id="KW-0675">Receptor</keyword>
<dbReference type="GO" id="GO:0012505">
    <property type="term" value="C:endomembrane system"/>
    <property type="evidence" value="ECO:0007669"/>
    <property type="project" value="UniProtKB-SubCell"/>
</dbReference>
<feature type="domain" description="Methuselah N-terminal" evidence="9">
    <location>
        <begin position="47"/>
        <end position="125"/>
    </location>
</feature>
<feature type="chain" id="PRO_5043598233" evidence="8">
    <location>
        <begin position="23"/>
        <end position="181"/>
    </location>
</feature>
<dbReference type="SUPFAM" id="SSF63877">
    <property type="entry name" value="Methuselah ectodomain"/>
    <property type="match status" value="1"/>
</dbReference>
<comment type="subcellular location">
    <subcellularLocation>
        <location evidence="1">Endomembrane system</location>
        <topology evidence="1">Multi-pass membrane protein</topology>
    </subcellularLocation>
</comment>
<evidence type="ECO:0000256" key="3">
    <source>
        <dbReference type="ARBA" id="ARBA00022692"/>
    </source>
</evidence>
<comment type="caution">
    <text evidence="10">The sequence shown here is derived from an EMBL/GenBank/DDBJ whole genome shotgun (WGS) entry which is preliminary data.</text>
</comment>
<evidence type="ECO:0000259" key="9">
    <source>
        <dbReference type="Pfam" id="PF06652"/>
    </source>
</evidence>
<evidence type="ECO:0000313" key="11">
    <source>
        <dbReference type="Proteomes" id="UP001458880"/>
    </source>
</evidence>
<gene>
    <name evidence="10" type="ORF">QE152_g9680</name>
</gene>
<proteinExistence type="inferred from homology"/>
<dbReference type="GO" id="GO:0004930">
    <property type="term" value="F:G protein-coupled receptor activity"/>
    <property type="evidence" value="ECO:0007669"/>
    <property type="project" value="UniProtKB-KW"/>
</dbReference>
<dbReference type="InterPro" id="IPR036272">
    <property type="entry name" value="Methuselah_N_sf"/>
</dbReference>
<evidence type="ECO:0000256" key="1">
    <source>
        <dbReference type="ARBA" id="ARBA00004127"/>
    </source>
</evidence>
<keyword evidence="8" id="KW-0732">Signal</keyword>
<feature type="signal peptide" evidence="8">
    <location>
        <begin position="1"/>
        <end position="22"/>
    </location>
</feature>
<accession>A0AAW1LYE3</accession>
<comment type="similarity">
    <text evidence="2">Belongs to the G-protein coupled receptor 2 family. Mth subfamily.</text>
</comment>
<reference evidence="10 11" key="1">
    <citation type="journal article" date="2024" name="BMC Genomics">
        <title>De novo assembly and annotation of Popillia japonica's genome with initial clues to its potential as an invasive pest.</title>
        <authorList>
            <person name="Cucini C."/>
            <person name="Boschi S."/>
            <person name="Funari R."/>
            <person name="Cardaioli E."/>
            <person name="Iannotti N."/>
            <person name="Marturano G."/>
            <person name="Paoli F."/>
            <person name="Bruttini M."/>
            <person name="Carapelli A."/>
            <person name="Frati F."/>
            <person name="Nardi F."/>
        </authorList>
    </citation>
    <scope>NUCLEOTIDE SEQUENCE [LARGE SCALE GENOMIC DNA]</scope>
    <source>
        <strain evidence="10">DMR45628</strain>
    </source>
</reference>
<dbReference type="InterPro" id="IPR010596">
    <property type="entry name" value="Methuselah_N_dom"/>
</dbReference>
<evidence type="ECO:0000256" key="2">
    <source>
        <dbReference type="ARBA" id="ARBA00008979"/>
    </source>
</evidence>
<evidence type="ECO:0000256" key="7">
    <source>
        <dbReference type="ARBA" id="ARBA00023224"/>
    </source>
</evidence>
<sequence>MGYISKSFRIYILCSVLTVGICTELVCEGFSYDNIDVFNNNVLSIGESEEQIRNCLCNPETCVYKCCPMGEEIHNLTCQASTTTRISGLKEYIESHLMLSRHNIIHQKISCFDAGMTRFIIKAKSNERPQQFIITPDISGLEYELEYFCVDYFQEIDGFGGLICIDDQLDITGSNIIGKTN</sequence>